<dbReference type="RefSeq" id="XP_013904577.1">
    <property type="nucleotide sequence ID" value="XM_014049123.1"/>
</dbReference>
<dbReference type="GO" id="GO:0016192">
    <property type="term" value="P:vesicle-mediated transport"/>
    <property type="evidence" value="ECO:0007669"/>
    <property type="project" value="InterPro"/>
</dbReference>
<dbReference type="EMBL" id="KK100490">
    <property type="protein sequence ID" value="KIZ05558.1"/>
    <property type="molecule type" value="Genomic_DNA"/>
</dbReference>
<protein>
    <submittedName>
        <fullName evidence="12">Vesicle-associated membrane protein</fullName>
    </submittedName>
</protein>
<dbReference type="SUPFAM" id="SSF64356">
    <property type="entry name" value="SNARE-like"/>
    <property type="match status" value="1"/>
</dbReference>
<dbReference type="AlphaFoldDB" id="A0A0D2K551"/>
<comment type="function">
    <text evidence="7">Involved in the targeting and/or fusion of transport vesicles to their target membrane.</text>
</comment>
<dbReference type="InterPro" id="IPR011012">
    <property type="entry name" value="Longin-like_dom_sf"/>
</dbReference>
<dbReference type="PROSITE" id="PS00417">
    <property type="entry name" value="SYNAPTOBREVIN"/>
    <property type="match status" value="1"/>
</dbReference>
<dbReference type="GO" id="GO:0016020">
    <property type="term" value="C:membrane"/>
    <property type="evidence" value="ECO:0007669"/>
    <property type="project" value="InterPro"/>
</dbReference>
<dbReference type="GO" id="GO:0015031">
    <property type="term" value="P:protein transport"/>
    <property type="evidence" value="ECO:0007669"/>
    <property type="project" value="UniProtKB-KW"/>
</dbReference>
<reference evidence="12 13" key="1">
    <citation type="journal article" date="2013" name="BMC Genomics">
        <title>Reconstruction of the lipid metabolism for the microalga Monoraphidium neglectum from its genome sequence reveals characteristics suitable for biofuel production.</title>
        <authorList>
            <person name="Bogen C."/>
            <person name="Al-Dilaimi A."/>
            <person name="Albersmeier A."/>
            <person name="Wichmann J."/>
            <person name="Grundmann M."/>
            <person name="Rupp O."/>
            <person name="Lauersen K.J."/>
            <person name="Blifernez-Klassen O."/>
            <person name="Kalinowski J."/>
            <person name="Goesmann A."/>
            <person name="Mussgnug J.H."/>
            <person name="Kruse O."/>
        </authorList>
    </citation>
    <scope>NUCLEOTIDE SEQUENCE [LARGE SCALE GENOMIC DNA]</scope>
    <source>
        <strain evidence="12 13">SAG 48.87</strain>
    </source>
</reference>
<evidence type="ECO:0000256" key="8">
    <source>
        <dbReference type="ARBA" id="ARBA00046280"/>
    </source>
</evidence>
<keyword evidence="9" id="KW-0175">Coiled coil</keyword>
<dbReference type="GO" id="GO:0005737">
    <property type="term" value="C:cytoplasm"/>
    <property type="evidence" value="ECO:0007669"/>
    <property type="project" value="UniProtKB-ARBA"/>
</dbReference>
<dbReference type="GO" id="GO:0012505">
    <property type="term" value="C:endomembrane system"/>
    <property type="evidence" value="ECO:0007669"/>
    <property type="project" value="UniProtKB-SubCell"/>
</dbReference>
<dbReference type="GeneID" id="25735275"/>
<name>A0A0D2K551_9CHLO</name>
<keyword evidence="5" id="KW-1133">Transmembrane helix</keyword>
<evidence type="ECO:0000313" key="13">
    <source>
        <dbReference type="Proteomes" id="UP000054498"/>
    </source>
</evidence>
<proteinExistence type="inferred from homology"/>
<dbReference type="SMART" id="SM01270">
    <property type="entry name" value="Longin"/>
    <property type="match status" value="1"/>
</dbReference>
<keyword evidence="6" id="KW-0472">Membrane</keyword>
<dbReference type="InterPro" id="IPR010908">
    <property type="entry name" value="Longin_dom"/>
</dbReference>
<dbReference type="CDD" id="cd14824">
    <property type="entry name" value="Longin"/>
    <property type="match status" value="1"/>
</dbReference>
<evidence type="ECO:0000256" key="1">
    <source>
        <dbReference type="ARBA" id="ARBA00008025"/>
    </source>
</evidence>
<dbReference type="PRINTS" id="PR00219">
    <property type="entry name" value="SYNAPTOBREVN"/>
</dbReference>
<feature type="domain" description="V-SNARE coiled-coil homology" evidence="11">
    <location>
        <begin position="129"/>
        <end position="187"/>
    </location>
</feature>
<dbReference type="PROSITE" id="PS50892">
    <property type="entry name" value="V_SNARE"/>
    <property type="match status" value="1"/>
</dbReference>
<dbReference type="PANTHER" id="PTHR21136">
    <property type="entry name" value="SNARE PROTEINS"/>
    <property type="match status" value="1"/>
</dbReference>
<evidence type="ECO:0000256" key="4">
    <source>
        <dbReference type="ARBA" id="ARBA00022927"/>
    </source>
</evidence>
<dbReference type="InterPro" id="IPR042855">
    <property type="entry name" value="V_SNARE_CC"/>
</dbReference>
<keyword evidence="13" id="KW-1185">Reference proteome</keyword>
<dbReference type="PANTHER" id="PTHR21136:SF168">
    <property type="entry name" value="VESICLE-ASSOCIATED MEMBRANE PROTEIN 9"/>
    <property type="match status" value="1"/>
</dbReference>
<accession>A0A0D2K551</accession>
<dbReference type="InterPro" id="IPR051097">
    <property type="entry name" value="Synaptobrevin-like_transport"/>
</dbReference>
<dbReference type="Gene3D" id="1.20.5.110">
    <property type="match status" value="1"/>
</dbReference>
<evidence type="ECO:0000313" key="12">
    <source>
        <dbReference type="EMBL" id="KIZ05558.1"/>
    </source>
</evidence>
<dbReference type="InterPro" id="IPR001388">
    <property type="entry name" value="Synaptobrevin-like"/>
</dbReference>
<dbReference type="Gene3D" id="3.30.450.50">
    <property type="entry name" value="Longin domain"/>
    <property type="match status" value="1"/>
</dbReference>
<dbReference type="Proteomes" id="UP000054498">
    <property type="component" value="Unassembled WGS sequence"/>
</dbReference>
<organism evidence="12 13">
    <name type="scientific">Monoraphidium neglectum</name>
    <dbReference type="NCBI Taxonomy" id="145388"/>
    <lineage>
        <taxon>Eukaryota</taxon>
        <taxon>Viridiplantae</taxon>
        <taxon>Chlorophyta</taxon>
        <taxon>core chlorophytes</taxon>
        <taxon>Chlorophyceae</taxon>
        <taxon>CS clade</taxon>
        <taxon>Sphaeropleales</taxon>
        <taxon>Selenastraceae</taxon>
        <taxon>Monoraphidium</taxon>
    </lineage>
</organism>
<comment type="subcellular location">
    <subcellularLocation>
        <location evidence="8">Endomembrane system</location>
        <topology evidence="8">Single-pass type IV membrane protein</topology>
    </subcellularLocation>
</comment>
<dbReference type="CDD" id="cd15843">
    <property type="entry name" value="R-SNARE"/>
    <property type="match status" value="1"/>
</dbReference>
<feature type="domain" description="Longin" evidence="10">
    <location>
        <begin position="7"/>
        <end position="113"/>
    </location>
</feature>
<keyword evidence="4" id="KW-0653">Protein transport</keyword>
<gene>
    <name evidence="12" type="ORF">MNEG_2397</name>
</gene>
<dbReference type="Pfam" id="PF13774">
    <property type="entry name" value="Longin"/>
    <property type="match status" value="1"/>
</dbReference>
<dbReference type="Pfam" id="PF00957">
    <property type="entry name" value="Synaptobrevin"/>
    <property type="match status" value="1"/>
</dbReference>
<evidence type="ECO:0000256" key="9">
    <source>
        <dbReference type="PROSITE-ProRule" id="PRU00290"/>
    </source>
</evidence>
<evidence type="ECO:0000256" key="3">
    <source>
        <dbReference type="ARBA" id="ARBA00022692"/>
    </source>
</evidence>
<keyword evidence="3" id="KW-0812">Transmembrane</keyword>
<evidence type="ECO:0000256" key="5">
    <source>
        <dbReference type="ARBA" id="ARBA00022989"/>
    </source>
</evidence>
<evidence type="ECO:0000256" key="7">
    <source>
        <dbReference type="ARBA" id="ARBA00037493"/>
    </source>
</evidence>
<dbReference type="SUPFAM" id="SSF58038">
    <property type="entry name" value="SNARE fusion complex"/>
    <property type="match status" value="1"/>
</dbReference>
<dbReference type="OrthoDB" id="248747at2759"/>
<evidence type="ECO:0000256" key="2">
    <source>
        <dbReference type="ARBA" id="ARBA00022448"/>
    </source>
</evidence>
<dbReference type="STRING" id="145388.A0A0D2K551"/>
<evidence type="ECO:0000259" key="10">
    <source>
        <dbReference type="PROSITE" id="PS50859"/>
    </source>
</evidence>
<sequence>MPLVYALVARAADAVVLAQHAVVNGNFQAVALECLDRARSGGEERFSITCDGYTFNYLINSGYVFVVAADDAYGRQIPFACCKRIADAWTERFWEKGRTAAPNSMERTFGPVLRREMEYCQSHPEEMSRMAAVQQKVDEVKGIMVQNVESVLQRGENLDVLVNRTDDLRDQAHKFQIQGTQLRKRMW</sequence>
<dbReference type="KEGG" id="mng:MNEG_2397"/>
<comment type="similarity">
    <text evidence="1">Belongs to the synaptobrevin family.</text>
</comment>
<keyword evidence="2" id="KW-0813">Transport</keyword>
<evidence type="ECO:0000259" key="11">
    <source>
        <dbReference type="PROSITE" id="PS50892"/>
    </source>
</evidence>
<dbReference type="PROSITE" id="PS50859">
    <property type="entry name" value="LONGIN"/>
    <property type="match status" value="1"/>
</dbReference>
<evidence type="ECO:0000256" key="6">
    <source>
        <dbReference type="ARBA" id="ARBA00023136"/>
    </source>
</evidence>